<evidence type="ECO:0000256" key="5">
    <source>
        <dbReference type="ARBA" id="ARBA00023136"/>
    </source>
</evidence>
<keyword evidence="7" id="KW-0325">Glycoprotein</keyword>
<dbReference type="GeneID" id="110978573"/>
<comment type="subcellular location">
    <subcellularLocation>
        <location evidence="1">Membrane</location>
        <topology evidence="1">Multi-pass membrane protein</topology>
    </subcellularLocation>
</comment>
<proteinExistence type="predicted"/>
<keyword evidence="3 9" id="KW-1133">Transmembrane helix</keyword>
<keyword evidence="6" id="KW-0675">Receptor</keyword>
<dbReference type="GO" id="GO:0038039">
    <property type="term" value="C:G protein-coupled receptor heterodimeric complex"/>
    <property type="evidence" value="ECO:0007669"/>
    <property type="project" value="TreeGrafter"/>
</dbReference>
<gene>
    <name evidence="14" type="primary">LOC110978573</name>
</gene>
<dbReference type="OrthoDB" id="10056676at2759"/>
<dbReference type="RefSeq" id="XP_022089369.1">
    <property type="nucleotide sequence ID" value="XM_022233677.1"/>
</dbReference>
<dbReference type="OMA" id="NESWARN"/>
<organism evidence="13 14">
    <name type="scientific">Acanthaster planci</name>
    <name type="common">Crown-of-thorns starfish</name>
    <dbReference type="NCBI Taxonomy" id="133434"/>
    <lineage>
        <taxon>Eukaryota</taxon>
        <taxon>Metazoa</taxon>
        <taxon>Echinodermata</taxon>
        <taxon>Eleutherozoa</taxon>
        <taxon>Asterozoa</taxon>
        <taxon>Asteroidea</taxon>
        <taxon>Valvatacea</taxon>
        <taxon>Valvatida</taxon>
        <taxon>Acanthasteridae</taxon>
        <taxon>Acanthaster</taxon>
    </lineage>
</organism>
<feature type="domain" description="Receptor ligand binding region" evidence="12">
    <location>
        <begin position="96"/>
        <end position="143"/>
    </location>
</feature>
<evidence type="ECO:0000256" key="3">
    <source>
        <dbReference type="ARBA" id="ARBA00022989"/>
    </source>
</evidence>
<dbReference type="GO" id="GO:0007214">
    <property type="term" value="P:gamma-aminobutyric acid signaling pathway"/>
    <property type="evidence" value="ECO:0007669"/>
    <property type="project" value="TreeGrafter"/>
</dbReference>
<evidence type="ECO:0000256" key="2">
    <source>
        <dbReference type="ARBA" id="ARBA00022692"/>
    </source>
</evidence>
<feature type="transmembrane region" description="Helical" evidence="9">
    <location>
        <begin position="380"/>
        <end position="400"/>
    </location>
</feature>
<sequence>MFAVQQRPVTKALGLFLAVFPVLGSAGSNNTCNATAFGAKCVIHIGGMFAFPNSPLIGTQQEVAQTALDHINSLDGILDGYHLIMRWNWTGIGIPSNPALGDRSVYPYTVRAYPSDRDHFLGVVAFIKEMGWKRIACIFEDNSFYQARQDVRIIYTGFPNIAATLKLFCQAYIAGLTGAKYVWIPPLLANFVWWLNNSESDIQPCTAKQILAAADSAIHFDRGQRFVGLPGLDFNGVKPSQEHYDYYNNIYPFSSNVIPLTYDGIVSVALALNASIADLQRLQPPRRLEDFSFSDVDMARGRVRIEDGLRKVDTVYVDQAQGGHVPVDGITQRSKILEVSSTVRAILFSLTSIGAVLALGFLFINVKYKYRRAIKMSSPSLGNLTVVGCLLLYASVFATGWDKTNLSDTAIVVKCHLERILISLGLSFAFGSIFMKTYRIHAIFSRAVKKFKQIVSNVWEKAILI</sequence>
<keyword evidence="10" id="KW-0732">Signal</keyword>
<feature type="chain" id="PRO_5034056299" evidence="10">
    <location>
        <begin position="27"/>
        <end position="465"/>
    </location>
</feature>
<keyword evidence="8" id="KW-0807">Transducer</keyword>
<feature type="transmembrane region" description="Helical" evidence="9">
    <location>
        <begin position="345"/>
        <end position="368"/>
    </location>
</feature>
<dbReference type="Pfam" id="PF00003">
    <property type="entry name" value="7tm_3"/>
    <property type="match status" value="1"/>
</dbReference>
<dbReference type="SUPFAM" id="SSF53822">
    <property type="entry name" value="Periplasmic binding protein-like I"/>
    <property type="match status" value="1"/>
</dbReference>
<dbReference type="InterPro" id="IPR002455">
    <property type="entry name" value="GPCR3_GABA-B"/>
</dbReference>
<dbReference type="KEGG" id="aplc:110978573"/>
<evidence type="ECO:0000256" key="4">
    <source>
        <dbReference type="ARBA" id="ARBA00023040"/>
    </source>
</evidence>
<dbReference type="GO" id="GO:0004965">
    <property type="term" value="F:G protein-coupled GABA receptor activity"/>
    <property type="evidence" value="ECO:0007669"/>
    <property type="project" value="InterPro"/>
</dbReference>
<evidence type="ECO:0000259" key="11">
    <source>
        <dbReference type="Pfam" id="PF00003"/>
    </source>
</evidence>
<evidence type="ECO:0000256" key="6">
    <source>
        <dbReference type="ARBA" id="ARBA00023170"/>
    </source>
</evidence>
<evidence type="ECO:0000313" key="14">
    <source>
        <dbReference type="RefSeq" id="XP_022089369.1"/>
    </source>
</evidence>
<dbReference type="Gene3D" id="3.40.50.2300">
    <property type="match status" value="4"/>
</dbReference>
<evidence type="ECO:0000256" key="9">
    <source>
        <dbReference type="SAM" id="Phobius"/>
    </source>
</evidence>
<dbReference type="InterPro" id="IPR028082">
    <property type="entry name" value="Peripla_BP_I"/>
</dbReference>
<dbReference type="Proteomes" id="UP000694845">
    <property type="component" value="Unplaced"/>
</dbReference>
<keyword evidence="2 9" id="KW-0812">Transmembrane</keyword>
<dbReference type="InterPro" id="IPR017978">
    <property type="entry name" value="GPCR_3_C"/>
</dbReference>
<evidence type="ECO:0000256" key="7">
    <source>
        <dbReference type="ARBA" id="ARBA00023180"/>
    </source>
</evidence>
<protein>
    <submittedName>
        <fullName evidence="14">Gamma-aminobutyric acid type B receptor subunit 2-like</fullName>
    </submittedName>
</protein>
<feature type="domain" description="G-protein coupled receptors family 3 profile" evidence="11">
    <location>
        <begin position="338"/>
        <end position="452"/>
    </location>
</feature>
<dbReference type="InterPro" id="IPR001828">
    <property type="entry name" value="ANF_lig-bd_rcpt"/>
</dbReference>
<name>A0A8B7Y816_ACAPL</name>
<evidence type="ECO:0000313" key="13">
    <source>
        <dbReference type="Proteomes" id="UP000694845"/>
    </source>
</evidence>
<dbReference type="PANTHER" id="PTHR10519">
    <property type="entry name" value="GABA-B RECEPTOR"/>
    <property type="match status" value="1"/>
</dbReference>
<evidence type="ECO:0000259" key="12">
    <source>
        <dbReference type="Pfam" id="PF01094"/>
    </source>
</evidence>
<dbReference type="AlphaFoldDB" id="A0A8B7Y816"/>
<keyword evidence="5 9" id="KW-0472">Membrane</keyword>
<evidence type="ECO:0000256" key="1">
    <source>
        <dbReference type="ARBA" id="ARBA00004141"/>
    </source>
</evidence>
<evidence type="ECO:0000256" key="10">
    <source>
        <dbReference type="SAM" id="SignalP"/>
    </source>
</evidence>
<feature type="signal peptide" evidence="10">
    <location>
        <begin position="1"/>
        <end position="26"/>
    </location>
</feature>
<feature type="transmembrane region" description="Helical" evidence="9">
    <location>
        <begin position="420"/>
        <end position="438"/>
    </location>
</feature>
<reference evidence="14" key="1">
    <citation type="submission" date="2025-08" db="UniProtKB">
        <authorList>
            <consortium name="RefSeq"/>
        </authorList>
    </citation>
    <scope>IDENTIFICATION</scope>
</reference>
<dbReference type="PANTHER" id="PTHR10519:SF74">
    <property type="entry name" value="GAMMA-AMINOBUTYRIC ACID TYPE B RECEPTOR SUBUNIT 2"/>
    <property type="match status" value="1"/>
</dbReference>
<keyword evidence="13" id="KW-1185">Reference proteome</keyword>
<accession>A0A8B7Y816</accession>
<evidence type="ECO:0000256" key="8">
    <source>
        <dbReference type="ARBA" id="ARBA00023224"/>
    </source>
</evidence>
<dbReference type="Pfam" id="PF01094">
    <property type="entry name" value="ANF_receptor"/>
    <property type="match status" value="1"/>
</dbReference>
<keyword evidence="4" id="KW-0297">G-protein coupled receptor</keyword>